<keyword evidence="3" id="KW-1185">Reference proteome</keyword>
<keyword evidence="1" id="KW-1133">Transmembrane helix</keyword>
<name>A0A1E7EPE8_9STRA</name>
<dbReference type="KEGG" id="fcy:FRACYDRAFT_250825"/>
<gene>
    <name evidence="2" type="ORF">FRACYDRAFT_250825</name>
</gene>
<evidence type="ECO:0000313" key="3">
    <source>
        <dbReference type="Proteomes" id="UP000095751"/>
    </source>
</evidence>
<organism evidence="2 3">
    <name type="scientific">Fragilariopsis cylindrus CCMP1102</name>
    <dbReference type="NCBI Taxonomy" id="635003"/>
    <lineage>
        <taxon>Eukaryota</taxon>
        <taxon>Sar</taxon>
        <taxon>Stramenopiles</taxon>
        <taxon>Ochrophyta</taxon>
        <taxon>Bacillariophyta</taxon>
        <taxon>Bacillariophyceae</taxon>
        <taxon>Bacillariophycidae</taxon>
        <taxon>Bacillariales</taxon>
        <taxon>Bacillariaceae</taxon>
        <taxon>Fragilariopsis</taxon>
    </lineage>
</organism>
<keyword evidence="1" id="KW-0812">Transmembrane</keyword>
<dbReference type="EMBL" id="KV784384">
    <property type="protein sequence ID" value="OEU07799.1"/>
    <property type="molecule type" value="Genomic_DNA"/>
</dbReference>
<reference evidence="2 3" key="1">
    <citation type="submission" date="2016-09" db="EMBL/GenBank/DDBJ databases">
        <title>Extensive genetic diversity and differential bi-allelic expression allows diatom success in the polar Southern Ocean.</title>
        <authorList>
            <consortium name="DOE Joint Genome Institute"/>
            <person name="Mock T."/>
            <person name="Otillar R.P."/>
            <person name="Strauss J."/>
            <person name="Dupont C."/>
            <person name="Frickenhaus S."/>
            <person name="Maumus F."/>
            <person name="Mcmullan M."/>
            <person name="Sanges R."/>
            <person name="Schmutz J."/>
            <person name="Toseland A."/>
            <person name="Valas R."/>
            <person name="Veluchamy A."/>
            <person name="Ward B.J."/>
            <person name="Allen A."/>
            <person name="Barry K."/>
            <person name="Falciatore A."/>
            <person name="Ferrante M."/>
            <person name="Fortunato A.E."/>
            <person name="Gloeckner G."/>
            <person name="Gruber A."/>
            <person name="Hipkin R."/>
            <person name="Janech M."/>
            <person name="Kroth P."/>
            <person name="Leese F."/>
            <person name="Lindquist E."/>
            <person name="Lyon B.R."/>
            <person name="Martin J."/>
            <person name="Mayer C."/>
            <person name="Parker M."/>
            <person name="Quesneville H."/>
            <person name="Raymond J."/>
            <person name="Uhlig C."/>
            <person name="Valentin K.U."/>
            <person name="Worden A.Z."/>
            <person name="Armbrust E.V."/>
            <person name="Bowler C."/>
            <person name="Green B."/>
            <person name="Moulton V."/>
            <person name="Van Oosterhout C."/>
            <person name="Grigoriev I."/>
        </authorList>
    </citation>
    <scope>NUCLEOTIDE SEQUENCE [LARGE SCALE GENOMIC DNA]</scope>
    <source>
        <strain evidence="2 3">CCMP1102</strain>
    </source>
</reference>
<evidence type="ECO:0000256" key="1">
    <source>
        <dbReference type="SAM" id="Phobius"/>
    </source>
</evidence>
<accession>A0A1E7EPE8</accession>
<keyword evidence="1" id="KW-0472">Membrane</keyword>
<sequence length="359" mass="40629">MFPQQLSHYGVLIIIASIYLSTTMILQQKSKDAIEIEREKLMIRKEMETEIADSQAERVFEIKQEDLYYKQEKMDAEKMDLITKLHLEKTLQQETDIILREMKDIDFRIGSGRIEVYITMDPVDPVAGGGLEVYGNIKVGTILFIDKETDRVTEFSGTKAQTIQQQQQQQQQAQHSTLVIDNRTEVDADSSFPVEASSSHTLIQECNPSDAIMISKKGVTMYDEDISPIIITSQNTTYVEFKVVNTFSAAFKSVYTEYDTGMSGDFECVEEQNVKPLSVISSNFKADCTGSSTDTHSIVNIFFSNDANNNGDDSNMFILSPNDNARIPNYCHPTNGEEVFTVMYTFKLSCVNPCKNTRF</sequence>
<feature type="transmembrane region" description="Helical" evidence="1">
    <location>
        <begin position="6"/>
        <end position="26"/>
    </location>
</feature>
<protein>
    <submittedName>
        <fullName evidence="2">Uncharacterized protein</fullName>
    </submittedName>
</protein>
<dbReference type="Proteomes" id="UP000095751">
    <property type="component" value="Unassembled WGS sequence"/>
</dbReference>
<dbReference type="AlphaFoldDB" id="A0A1E7EPE8"/>
<proteinExistence type="predicted"/>
<evidence type="ECO:0000313" key="2">
    <source>
        <dbReference type="EMBL" id="OEU07799.1"/>
    </source>
</evidence>
<dbReference type="InParanoid" id="A0A1E7EPE8"/>